<feature type="region of interest" description="Disordered" evidence="1">
    <location>
        <begin position="1"/>
        <end position="60"/>
    </location>
</feature>
<keyword evidence="3" id="KW-1185">Reference proteome</keyword>
<dbReference type="Proteomes" id="UP000002499">
    <property type="component" value="Unassembled WGS sequence"/>
</dbReference>
<dbReference type="InParanoid" id="E9E7P9"/>
<evidence type="ECO:0000313" key="2">
    <source>
        <dbReference type="EMBL" id="EFY88033.1"/>
    </source>
</evidence>
<feature type="region of interest" description="Disordered" evidence="1">
    <location>
        <begin position="163"/>
        <end position="233"/>
    </location>
</feature>
<accession>E9E7P9</accession>
<feature type="compositionally biased region" description="Polar residues" evidence="1">
    <location>
        <begin position="25"/>
        <end position="53"/>
    </location>
</feature>
<feature type="compositionally biased region" description="Low complexity" evidence="1">
    <location>
        <begin position="284"/>
        <end position="297"/>
    </location>
</feature>
<feature type="compositionally biased region" description="Polar residues" evidence="1">
    <location>
        <begin position="188"/>
        <end position="203"/>
    </location>
</feature>
<sequence length="297" mass="33208">MPLNQESRERRRRQNRESQQRRSMTALTGTAVRSQADNGITLGQRQKQPSGPSTIDGLLGPVGQKLTVKEATINTPFMSLPPSPPYPEYLHGSQALVSYFVQDPPHWVQHQPKSHGDSQSAWPLMGLDFPVTRNERDEHFREDGHDNVMLQPVADDIISSPHVQYQSPASVSQSTSSMSSHAMLSGQPRRSYSQVQHEQSASDASHRRSDTDAPAACLGANPSTSQAMEKRSPAEKAIKEVQVLYKLGVKVGFLKRDDRVRNYLAAMRRKYHKMPFLRDEDCESSSYTDDSYGGDSE</sequence>
<feature type="region of interest" description="Disordered" evidence="1">
    <location>
        <begin position="278"/>
        <end position="297"/>
    </location>
</feature>
<evidence type="ECO:0000256" key="1">
    <source>
        <dbReference type="SAM" id="MobiDB-lite"/>
    </source>
</evidence>
<reference evidence="2 3" key="1">
    <citation type="journal article" date="2011" name="PLoS Genet.">
        <title>Genome sequencing and comparative transcriptomics of the model entomopathogenic fungi Metarhizium anisopliae and M. acridum.</title>
        <authorList>
            <person name="Gao Q."/>
            <person name="Jin K."/>
            <person name="Ying S.H."/>
            <person name="Zhang Y."/>
            <person name="Xiao G."/>
            <person name="Shang Y."/>
            <person name="Duan Z."/>
            <person name="Hu X."/>
            <person name="Xie X.Q."/>
            <person name="Zhou G."/>
            <person name="Peng G."/>
            <person name="Luo Z."/>
            <person name="Huang W."/>
            <person name="Wang B."/>
            <person name="Fang W."/>
            <person name="Wang S."/>
            <person name="Zhong Y."/>
            <person name="Ma L.J."/>
            <person name="St Leger R.J."/>
            <person name="Zhao G.P."/>
            <person name="Pei Y."/>
            <person name="Feng M.G."/>
            <person name="Xia Y."/>
            <person name="Wang C."/>
        </authorList>
    </citation>
    <scope>NUCLEOTIDE SEQUENCE [LARGE SCALE GENOMIC DNA]</scope>
    <source>
        <strain evidence="2 3">CQMa 102</strain>
    </source>
</reference>
<gene>
    <name evidence="2" type="ORF">MAC_05897</name>
</gene>
<proteinExistence type="predicted"/>
<dbReference type="KEGG" id="maw:19250208"/>
<dbReference type="AlphaFoldDB" id="E9E7P9"/>
<evidence type="ECO:0000313" key="3">
    <source>
        <dbReference type="Proteomes" id="UP000002499"/>
    </source>
</evidence>
<dbReference type="OrthoDB" id="3436323at2759"/>
<dbReference type="HOGENOM" id="CLU_977062_0_0_1"/>
<dbReference type="eggNOG" id="ENOG502RNM5">
    <property type="taxonomic scope" value="Eukaryota"/>
</dbReference>
<protein>
    <submittedName>
        <fullName evidence="2">Uncharacterized protein</fullName>
    </submittedName>
</protein>
<feature type="compositionally biased region" description="Low complexity" evidence="1">
    <location>
        <begin position="166"/>
        <end position="185"/>
    </location>
</feature>
<dbReference type="GeneID" id="19250208"/>
<dbReference type="EMBL" id="GL698517">
    <property type="protein sequence ID" value="EFY88033.1"/>
    <property type="molecule type" value="Genomic_DNA"/>
</dbReference>
<name>E9E7P9_METAQ</name>
<organism evidence="3">
    <name type="scientific">Metarhizium acridum (strain CQMa 102)</name>
    <dbReference type="NCBI Taxonomy" id="655827"/>
    <lineage>
        <taxon>Eukaryota</taxon>
        <taxon>Fungi</taxon>
        <taxon>Dikarya</taxon>
        <taxon>Ascomycota</taxon>
        <taxon>Pezizomycotina</taxon>
        <taxon>Sordariomycetes</taxon>
        <taxon>Hypocreomycetidae</taxon>
        <taxon>Hypocreales</taxon>
        <taxon>Clavicipitaceae</taxon>
        <taxon>Metarhizium</taxon>
    </lineage>
</organism>